<evidence type="ECO:0000313" key="3">
    <source>
        <dbReference type="Proteomes" id="UP000683000"/>
    </source>
</evidence>
<sequence length="478" mass="53954">MDSYRFTVWMVRCFYSHPSLSQAIDMTEDDTSAAIEPIPIPHAYTALLRSNACPSTEACTDIHFLIDQHQRQLASIQDHVTRLKACLADMEGHQAHTEDTLVKLHAALAPIKRLPPELLSEIFEHCLDASDAVLFSATARHSEAPLLLGRVCRSWRTVAHATPRLWRDIVVNVCDGRYSDELRRDALPVLQTWLAHSGSLPLKLDMLCKTERVLPGLMDLFEIIAAHGARWKTVHVRLQNSPVISRLVCRAFSKCTALSMFDVTDGGQCMSFFGTRQPDEVEDVRPVRFDLSLAPLEQLSLSLAGLGIREVHAAWGTLTRLSFMQDARSSTTSITDYAGILEQCTSLRECAIAIDSGVRDGPLEGFTLPSLECLRIQVLREASHTTQTGDFLSALHAPRLRALSVEDCCPRRDVVLYHSQLKAFLHGHQHSLQHLRFSTSSKHFTSDDMIGLVVETPFWWSWSIVRTRNRRRTRCWRR</sequence>
<protein>
    <recommendedName>
        <fullName evidence="1">F-box domain-containing protein</fullName>
    </recommendedName>
</protein>
<dbReference type="OrthoDB" id="2656954at2759"/>
<dbReference type="AlphaFoldDB" id="A0A8I2YSZ3"/>
<comment type="caution">
    <text evidence="2">The sequence shown here is derived from an EMBL/GenBank/DDBJ whole genome shotgun (WGS) entry which is preliminary data.</text>
</comment>
<dbReference type="Proteomes" id="UP000683000">
    <property type="component" value="Unassembled WGS sequence"/>
</dbReference>
<dbReference type="SUPFAM" id="SSF81383">
    <property type="entry name" value="F-box domain"/>
    <property type="match status" value="1"/>
</dbReference>
<dbReference type="EMBL" id="JAGFBS010000008">
    <property type="protein sequence ID" value="KAG6377771.1"/>
    <property type="molecule type" value="Genomic_DNA"/>
</dbReference>
<name>A0A8I2YSZ3_9AGAM</name>
<dbReference type="Gene3D" id="1.20.1280.50">
    <property type="match status" value="1"/>
</dbReference>
<keyword evidence="3" id="KW-1185">Reference proteome</keyword>
<gene>
    <name evidence="2" type="ORF">JVT61DRAFT_14544</name>
</gene>
<feature type="domain" description="F-box" evidence="1">
    <location>
        <begin position="112"/>
        <end position="170"/>
    </location>
</feature>
<proteinExistence type="predicted"/>
<reference evidence="2" key="1">
    <citation type="submission" date="2021-03" db="EMBL/GenBank/DDBJ databases">
        <title>Evolutionary innovations through gain and loss of genes in the ectomycorrhizal Boletales.</title>
        <authorList>
            <person name="Wu G."/>
            <person name="Miyauchi S."/>
            <person name="Morin E."/>
            <person name="Yang Z.-L."/>
            <person name="Xu J."/>
            <person name="Martin F.M."/>
        </authorList>
    </citation>
    <scope>NUCLEOTIDE SEQUENCE</scope>
    <source>
        <strain evidence="2">BR01</strain>
    </source>
</reference>
<organism evidence="2 3">
    <name type="scientific">Boletus reticuloceps</name>
    <dbReference type="NCBI Taxonomy" id="495285"/>
    <lineage>
        <taxon>Eukaryota</taxon>
        <taxon>Fungi</taxon>
        <taxon>Dikarya</taxon>
        <taxon>Basidiomycota</taxon>
        <taxon>Agaricomycotina</taxon>
        <taxon>Agaricomycetes</taxon>
        <taxon>Agaricomycetidae</taxon>
        <taxon>Boletales</taxon>
        <taxon>Boletineae</taxon>
        <taxon>Boletaceae</taxon>
        <taxon>Boletoideae</taxon>
        <taxon>Boletus</taxon>
    </lineage>
</organism>
<accession>A0A8I2YSZ3</accession>
<dbReference type="InterPro" id="IPR036047">
    <property type="entry name" value="F-box-like_dom_sf"/>
</dbReference>
<dbReference type="Pfam" id="PF12937">
    <property type="entry name" value="F-box-like"/>
    <property type="match status" value="1"/>
</dbReference>
<evidence type="ECO:0000259" key="1">
    <source>
        <dbReference type="Pfam" id="PF12937"/>
    </source>
</evidence>
<evidence type="ECO:0000313" key="2">
    <source>
        <dbReference type="EMBL" id="KAG6377771.1"/>
    </source>
</evidence>
<dbReference type="InterPro" id="IPR001810">
    <property type="entry name" value="F-box_dom"/>
</dbReference>